<dbReference type="GO" id="GO:0016616">
    <property type="term" value="F:oxidoreductase activity, acting on the CH-OH group of donors, NAD or NADP as acceptor"/>
    <property type="evidence" value="ECO:0007669"/>
    <property type="project" value="UniProtKB-ARBA"/>
</dbReference>
<dbReference type="PRINTS" id="PR00080">
    <property type="entry name" value="SDRFAMILY"/>
</dbReference>
<evidence type="ECO:0000259" key="3">
    <source>
        <dbReference type="SMART" id="SM00822"/>
    </source>
</evidence>
<reference evidence="4 5" key="1">
    <citation type="submission" date="2014-07" db="EMBL/GenBank/DDBJ databases">
        <title>Genome Sequencing of Dermacoccus nishinomiyaensis.</title>
        <authorList>
            <person name="Hong K.W."/>
            <person name="Chan K.G."/>
        </authorList>
    </citation>
    <scope>NUCLEOTIDE SEQUENCE [LARGE SCALE GENOMIC DNA]</scope>
    <source>
        <strain evidence="4 5">M25</strain>
    </source>
</reference>
<dbReference type="KEGG" id="dni:HX89_10300"/>
<dbReference type="PRINTS" id="PR00081">
    <property type="entry name" value="GDHRDH"/>
</dbReference>
<dbReference type="PANTHER" id="PTHR42760">
    <property type="entry name" value="SHORT-CHAIN DEHYDROGENASES/REDUCTASES FAMILY MEMBER"/>
    <property type="match status" value="1"/>
</dbReference>
<evidence type="ECO:0000256" key="1">
    <source>
        <dbReference type="ARBA" id="ARBA00006484"/>
    </source>
</evidence>
<evidence type="ECO:0000313" key="5">
    <source>
        <dbReference type="Proteomes" id="UP000027986"/>
    </source>
</evidence>
<dbReference type="RefSeq" id="WP_038568958.1">
    <property type="nucleotide sequence ID" value="NZ_CP008889.1"/>
</dbReference>
<sequence length="252" mass="26689">MSETTNEPNVIPAASCVLISGGSRGLGLAFVEEVLANGAKVAAFARTVTPELQQLMDANPERVYVGSVDITDSKAVTSFIKDAAKVLGPIDALVNNAAIGQDSLHLHTTPERIEDIISTNLTATLLVTRAFMRHAMAKVGKGRIVNVTSVCAQRGYSGLVAYSATKGGLDAATRSLAREMHGRFLVNSIAPGFFASEMSSVLGTEQLSTITRRTPTNRLVEPENITPTLRMLLFEDTNINGMVLTIDGGGSI</sequence>
<evidence type="ECO:0000256" key="2">
    <source>
        <dbReference type="RuleBase" id="RU000363"/>
    </source>
</evidence>
<proteinExistence type="inferred from homology"/>
<name>A0A075JMC3_9MICO</name>
<dbReference type="InterPro" id="IPR036291">
    <property type="entry name" value="NAD(P)-bd_dom_sf"/>
</dbReference>
<dbReference type="InterPro" id="IPR057326">
    <property type="entry name" value="KR_dom"/>
</dbReference>
<dbReference type="Pfam" id="PF00106">
    <property type="entry name" value="adh_short"/>
    <property type="match status" value="1"/>
</dbReference>
<dbReference type="SUPFAM" id="SSF51735">
    <property type="entry name" value="NAD(P)-binding Rossmann-fold domains"/>
    <property type="match status" value="1"/>
</dbReference>
<dbReference type="OrthoDB" id="286404at2"/>
<dbReference type="HOGENOM" id="CLU_010194_1_3_11"/>
<dbReference type="GO" id="GO:0030497">
    <property type="term" value="P:fatty acid elongation"/>
    <property type="evidence" value="ECO:0007669"/>
    <property type="project" value="TreeGrafter"/>
</dbReference>
<gene>
    <name evidence="4" type="ORF">HX89_10300</name>
</gene>
<dbReference type="GeneID" id="41841512"/>
<feature type="domain" description="Ketoreductase" evidence="3">
    <location>
        <begin position="15"/>
        <end position="197"/>
    </location>
</feature>
<protein>
    <submittedName>
        <fullName evidence="4">Short-chain dehydrogenase</fullName>
    </submittedName>
</protein>
<keyword evidence="5" id="KW-1185">Reference proteome</keyword>
<dbReference type="InterPro" id="IPR002347">
    <property type="entry name" value="SDR_fam"/>
</dbReference>
<dbReference type="Proteomes" id="UP000027986">
    <property type="component" value="Chromosome"/>
</dbReference>
<dbReference type="eggNOG" id="COG1028">
    <property type="taxonomic scope" value="Bacteria"/>
</dbReference>
<accession>A0A075JMC3</accession>
<dbReference type="EMBL" id="CP008889">
    <property type="protein sequence ID" value="AIF41268.1"/>
    <property type="molecule type" value="Genomic_DNA"/>
</dbReference>
<dbReference type="Gene3D" id="3.40.50.720">
    <property type="entry name" value="NAD(P)-binding Rossmann-like Domain"/>
    <property type="match status" value="1"/>
</dbReference>
<dbReference type="SMART" id="SM00822">
    <property type="entry name" value="PKS_KR"/>
    <property type="match status" value="1"/>
</dbReference>
<evidence type="ECO:0000313" key="4">
    <source>
        <dbReference type="EMBL" id="AIF41268.1"/>
    </source>
</evidence>
<comment type="similarity">
    <text evidence="1 2">Belongs to the short-chain dehydrogenases/reductases (SDR) family.</text>
</comment>
<dbReference type="AlphaFoldDB" id="A0A075JMC3"/>
<organism evidence="4 5">
    <name type="scientific">Dermacoccus nishinomiyaensis</name>
    <dbReference type="NCBI Taxonomy" id="1274"/>
    <lineage>
        <taxon>Bacteria</taxon>
        <taxon>Bacillati</taxon>
        <taxon>Actinomycetota</taxon>
        <taxon>Actinomycetes</taxon>
        <taxon>Micrococcales</taxon>
        <taxon>Dermacoccaceae</taxon>
        <taxon>Dermacoccus</taxon>
    </lineage>
</organism>
<dbReference type="PANTHER" id="PTHR42760:SF40">
    <property type="entry name" value="3-OXOACYL-[ACYL-CARRIER-PROTEIN] REDUCTASE, CHLOROPLASTIC"/>
    <property type="match status" value="1"/>
</dbReference>